<dbReference type="Proteomes" id="UP001596135">
    <property type="component" value="Unassembled WGS sequence"/>
</dbReference>
<dbReference type="Pfam" id="PF10094">
    <property type="entry name" value="DUF2332"/>
    <property type="match status" value="1"/>
</dbReference>
<evidence type="ECO:0000256" key="1">
    <source>
        <dbReference type="SAM" id="MobiDB-lite"/>
    </source>
</evidence>
<sequence length="342" mass="36862">MTAAQLADQFRDHFGHRQHLYGVLLAELADDLDAGGATATICADHLDAPRGDAIQLRLLAGIFRIVLRGEAPQLEPFYPSLGGRDDPEQAWPHVRPVLEQHVDELRTALDLAPQTNEVGRSACLAVGLFEAVRRTGLSRVRLLEPGASAGLNLLVDRYRMVGPNWAAGPADSALVLDTQAPGVRPEELTIVERRGCDLSPVDASTPEGATYLTSFVWPFDLARHARLAAALDVARRHPVTVDRAPAAAWLAEQLAQPVADGVLTVVWQSITEQYWPASEQQAAAAAIEEGRARTPLVHVAMEGVPPQQMAGSYDIAEHGPSTTVDGDLVARSHHHGPPVLLR</sequence>
<organism evidence="2 3">
    <name type="scientific">Nocardioides hankookensis</name>
    <dbReference type="NCBI Taxonomy" id="443157"/>
    <lineage>
        <taxon>Bacteria</taxon>
        <taxon>Bacillati</taxon>
        <taxon>Actinomycetota</taxon>
        <taxon>Actinomycetes</taxon>
        <taxon>Propionibacteriales</taxon>
        <taxon>Nocardioidaceae</taxon>
        <taxon>Nocardioides</taxon>
    </lineage>
</organism>
<protein>
    <submittedName>
        <fullName evidence="2">DUF2332 domain-containing protein</fullName>
    </submittedName>
</protein>
<dbReference type="RefSeq" id="WP_379154659.1">
    <property type="nucleotide sequence ID" value="NZ_JBHSRJ010000004.1"/>
</dbReference>
<gene>
    <name evidence="2" type="ORF">ACFPYL_13115</name>
</gene>
<comment type="caution">
    <text evidence="2">The sequence shown here is derived from an EMBL/GenBank/DDBJ whole genome shotgun (WGS) entry which is preliminary data.</text>
</comment>
<evidence type="ECO:0000313" key="2">
    <source>
        <dbReference type="EMBL" id="MFC6044029.1"/>
    </source>
</evidence>
<evidence type="ECO:0000313" key="3">
    <source>
        <dbReference type="Proteomes" id="UP001596135"/>
    </source>
</evidence>
<name>A0ABW1LJX7_9ACTN</name>
<feature type="region of interest" description="Disordered" evidence="1">
    <location>
        <begin position="315"/>
        <end position="342"/>
    </location>
</feature>
<keyword evidence="3" id="KW-1185">Reference proteome</keyword>
<reference evidence="3" key="1">
    <citation type="journal article" date="2019" name="Int. J. Syst. Evol. Microbiol.">
        <title>The Global Catalogue of Microorganisms (GCM) 10K type strain sequencing project: providing services to taxonomists for standard genome sequencing and annotation.</title>
        <authorList>
            <consortium name="The Broad Institute Genomics Platform"/>
            <consortium name="The Broad Institute Genome Sequencing Center for Infectious Disease"/>
            <person name="Wu L."/>
            <person name="Ma J."/>
        </authorList>
    </citation>
    <scope>NUCLEOTIDE SEQUENCE [LARGE SCALE GENOMIC DNA]</scope>
    <source>
        <strain evidence="3">CCUG 54522</strain>
    </source>
</reference>
<dbReference type="InterPro" id="IPR011200">
    <property type="entry name" value="UCP012608"/>
</dbReference>
<accession>A0ABW1LJX7</accession>
<dbReference type="EMBL" id="JBHSRJ010000004">
    <property type="protein sequence ID" value="MFC6044029.1"/>
    <property type="molecule type" value="Genomic_DNA"/>
</dbReference>
<proteinExistence type="predicted"/>